<dbReference type="InterPro" id="IPR027417">
    <property type="entry name" value="P-loop_NTPase"/>
</dbReference>
<gene>
    <name evidence="7" type="primary">SRPRA</name>
    <name evidence="7" type="ORF">TCON_1967</name>
</gene>
<reference evidence="7 8" key="1">
    <citation type="submission" date="2019-01" db="EMBL/GenBank/DDBJ databases">
        <title>Genomes sequencing and comparative genomics of infectious freshwater microsporidia, Cucumispora dikerogammari and Thelohania contejeani.</title>
        <authorList>
            <person name="Cormier A."/>
            <person name="Giraud I."/>
            <person name="Wattier R."/>
            <person name="Teixeira M."/>
            <person name="Grandjean F."/>
            <person name="Rigaud T."/>
            <person name="Cordaux R."/>
        </authorList>
    </citation>
    <scope>NUCLEOTIDE SEQUENCE [LARGE SCALE GENOMIC DNA]</scope>
    <source>
        <strain evidence="7">T1</strain>
        <tissue evidence="7">Spores</tissue>
    </source>
</reference>
<evidence type="ECO:0000313" key="8">
    <source>
        <dbReference type="Proteomes" id="UP001516464"/>
    </source>
</evidence>
<dbReference type="InterPro" id="IPR003593">
    <property type="entry name" value="AAA+_ATPase"/>
</dbReference>
<comment type="caution">
    <text evidence="7">The sequence shown here is derived from an EMBL/GenBank/DDBJ whole genome shotgun (WGS) entry which is preliminary data.</text>
</comment>
<dbReference type="Proteomes" id="UP001516464">
    <property type="component" value="Unassembled WGS sequence"/>
</dbReference>
<dbReference type="PANTHER" id="PTHR43134:SF1">
    <property type="entry name" value="SIGNAL RECOGNITION PARTICLE RECEPTOR SUBUNIT ALPHA"/>
    <property type="match status" value="1"/>
</dbReference>
<evidence type="ECO:0000256" key="3">
    <source>
        <dbReference type="ARBA" id="ARBA00023134"/>
    </source>
</evidence>
<dbReference type="SUPFAM" id="SSF52540">
    <property type="entry name" value="P-loop containing nucleoside triphosphate hydrolases"/>
    <property type="match status" value="1"/>
</dbReference>
<proteinExistence type="inferred from homology"/>
<evidence type="ECO:0000256" key="2">
    <source>
        <dbReference type="ARBA" id="ARBA00022741"/>
    </source>
</evidence>
<keyword evidence="4" id="KW-0472">Membrane</keyword>
<dbReference type="Pfam" id="PF00448">
    <property type="entry name" value="SRP54"/>
    <property type="match status" value="1"/>
</dbReference>
<comment type="similarity">
    <text evidence="1">Belongs to the GTP-binding SRP family.</text>
</comment>
<keyword evidence="8" id="KW-1185">Reference proteome</keyword>
<keyword evidence="2" id="KW-0547">Nucleotide-binding</keyword>
<evidence type="ECO:0000259" key="6">
    <source>
        <dbReference type="PROSITE" id="PS00300"/>
    </source>
</evidence>
<keyword evidence="3" id="KW-0342">GTP-binding</keyword>
<feature type="domain" description="SRP54-type proteins GTP-binding" evidence="6">
    <location>
        <begin position="409"/>
        <end position="422"/>
    </location>
</feature>
<evidence type="ECO:0000256" key="4">
    <source>
        <dbReference type="ARBA" id="ARBA00023136"/>
    </source>
</evidence>
<organism evidence="7 8">
    <name type="scientific">Astathelohania contejeani</name>
    <dbReference type="NCBI Taxonomy" id="164912"/>
    <lineage>
        <taxon>Eukaryota</taxon>
        <taxon>Fungi</taxon>
        <taxon>Fungi incertae sedis</taxon>
        <taxon>Microsporidia</taxon>
        <taxon>Astathelohaniidae</taxon>
        <taxon>Astathelohania</taxon>
    </lineage>
</organism>
<dbReference type="InterPro" id="IPR000897">
    <property type="entry name" value="SRP54_GTPase_dom"/>
</dbReference>
<evidence type="ECO:0000256" key="5">
    <source>
        <dbReference type="ARBA" id="ARBA00029433"/>
    </source>
</evidence>
<dbReference type="SMART" id="SM00382">
    <property type="entry name" value="AAA"/>
    <property type="match status" value="1"/>
</dbReference>
<evidence type="ECO:0000256" key="1">
    <source>
        <dbReference type="ARBA" id="ARBA00008531"/>
    </source>
</evidence>
<evidence type="ECO:0000313" key="7">
    <source>
        <dbReference type="EMBL" id="KAF7682820.1"/>
    </source>
</evidence>
<accession>A0ABQ7HXF1</accession>
<dbReference type="SMART" id="SM00962">
    <property type="entry name" value="SRP54"/>
    <property type="match status" value="1"/>
</dbReference>
<dbReference type="PANTHER" id="PTHR43134">
    <property type="entry name" value="SIGNAL RECOGNITION PARTICLE RECEPTOR SUBUNIT ALPHA"/>
    <property type="match status" value="1"/>
</dbReference>
<keyword evidence="7" id="KW-0675">Receptor</keyword>
<sequence length="436" mass="49614">MLDFLCIFNTKGNILFKNGSEPKFLNNFILSIRLGELHKKMKIQNTNVEYEIRGEIVFLVVSTIIPDNILKNIISLYFTKPENFSKNFNSLFEPQKKKKNIKQRKWIEIGDESELDYSGSNTKVDYIPEASRPLRPIKRGFSLFSSKIWIEELKEKMENQLNNKNVSSEISKRICEDVYYDFKNANINYVTEKMYRDKMMGILSKIITRLDHEKLLNDIRKVNKNGNIFSFCMVGVNGVGKSTSLAKIACWLLQHGFKVYIAACDTFRAGAIEQLKVHVSRFNKAGHKVGLYEKGYNKDDANVARNAIKTAISEGYDVILIDTAGRMHNNIGLMKSLSKIMRINTPNHIIFVGEALVGNDSIEHMKEFNKAIGEGIPNRKFDSIFLTKMDTVDNKIGQVLNMTITSGAPVLFMGIGQTNVDIQIIDVKLIVDILLS</sequence>
<dbReference type="EMBL" id="SBIQ01000175">
    <property type="protein sequence ID" value="KAF7682820.1"/>
    <property type="molecule type" value="Genomic_DNA"/>
</dbReference>
<protein>
    <submittedName>
        <fullName evidence="7">Signal recognition particle receptor subunit alpha</fullName>
    </submittedName>
</protein>
<comment type="subcellular location">
    <subcellularLocation>
        <location evidence="5">Endomembrane system</location>
        <topology evidence="5">Peripheral membrane protein</topology>
        <orientation evidence="5">Cytoplasmic side</orientation>
    </subcellularLocation>
</comment>
<dbReference type="PROSITE" id="PS00300">
    <property type="entry name" value="SRP54"/>
    <property type="match status" value="1"/>
</dbReference>
<name>A0ABQ7HXF1_9MICR</name>
<dbReference type="Gene3D" id="3.40.50.300">
    <property type="entry name" value="P-loop containing nucleotide triphosphate hydrolases"/>
    <property type="match status" value="1"/>
</dbReference>